<gene>
    <name evidence="2" type="ORF">Tci_839925</name>
</gene>
<name>A0A699QJ96_TANCI</name>
<proteinExistence type="predicted"/>
<protein>
    <submittedName>
        <fullName evidence="2">Uncharacterized protein</fullName>
    </submittedName>
</protein>
<dbReference type="EMBL" id="BKCJ011017873">
    <property type="protein sequence ID" value="GFC67955.1"/>
    <property type="molecule type" value="Genomic_DNA"/>
</dbReference>
<sequence length="66" mass="6868">MLPPHVKPAPPSLLLRNRAFSRFSGSGGDGNSHSGSGDGCRISSPPEHTKSIEDDIEALRANLASA</sequence>
<dbReference type="AlphaFoldDB" id="A0A699QJ96"/>
<feature type="region of interest" description="Disordered" evidence="1">
    <location>
        <begin position="18"/>
        <end position="53"/>
    </location>
</feature>
<organism evidence="2">
    <name type="scientific">Tanacetum cinerariifolium</name>
    <name type="common">Dalmatian daisy</name>
    <name type="synonym">Chrysanthemum cinerariifolium</name>
    <dbReference type="NCBI Taxonomy" id="118510"/>
    <lineage>
        <taxon>Eukaryota</taxon>
        <taxon>Viridiplantae</taxon>
        <taxon>Streptophyta</taxon>
        <taxon>Embryophyta</taxon>
        <taxon>Tracheophyta</taxon>
        <taxon>Spermatophyta</taxon>
        <taxon>Magnoliopsida</taxon>
        <taxon>eudicotyledons</taxon>
        <taxon>Gunneridae</taxon>
        <taxon>Pentapetalae</taxon>
        <taxon>asterids</taxon>
        <taxon>campanulids</taxon>
        <taxon>Asterales</taxon>
        <taxon>Asteraceae</taxon>
        <taxon>Asteroideae</taxon>
        <taxon>Anthemideae</taxon>
        <taxon>Anthemidinae</taxon>
        <taxon>Tanacetum</taxon>
    </lineage>
</organism>
<accession>A0A699QJ96</accession>
<evidence type="ECO:0000256" key="1">
    <source>
        <dbReference type="SAM" id="MobiDB-lite"/>
    </source>
</evidence>
<feature type="non-terminal residue" evidence="2">
    <location>
        <position position="66"/>
    </location>
</feature>
<evidence type="ECO:0000313" key="2">
    <source>
        <dbReference type="EMBL" id="GFC67955.1"/>
    </source>
</evidence>
<comment type="caution">
    <text evidence="2">The sequence shown here is derived from an EMBL/GenBank/DDBJ whole genome shotgun (WGS) entry which is preliminary data.</text>
</comment>
<reference evidence="2" key="1">
    <citation type="journal article" date="2019" name="Sci. Rep.">
        <title>Draft genome of Tanacetum cinerariifolium, the natural source of mosquito coil.</title>
        <authorList>
            <person name="Yamashiro T."/>
            <person name="Shiraishi A."/>
            <person name="Satake H."/>
            <person name="Nakayama K."/>
        </authorList>
    </citation>
    <scope>NUCLEOTIDE SEQUENCE</scope>
</reference>